<dbReference type="Pfam" id="PF10370">
    <property type="entry name" value="Rv2993c-like_N"/>
    <property type="match status" value="1"/>
</dbReference>
<dbReference type="Pfam" id="PF01557">
    <property type="entry name" value="FAA_hydrolase"/>
    <property type="match status" value="1"/>
</dbReference>
<dbReference type="InterPro" id="IPR018833">
    <property type="entry name" value="Rv2993c-like_N"/>
</dbReference>
<dbReference type="GO" id="GO:0044281">
    <property type="term" value="P:small molecule metabolic process"/>
    <property type="evidence" value="ECO:0007669"/>
    <property type="project" value="UniProtKB-ARBA"/>
</dbReference>
<dbReference type="GO" id="GO:0003824">
    <property type="term" value="F:catalytic activity"/>
    <property type="evidence" value="ECO:0007669"/>
    <property type="project" value="InterPro"/>
</dbReference>
<evidence type="ECO:0000313" key="6">
    <source>
        <dbReference type="Proteomes" id="UP000272400"/>
    </source>
</evidence>
<evidence type="ECO:0000256" key="2">
    <source>
        <dbReference type="ARBA" id="ARBA00022723"/>
    </source>
</evidence>
<reference evidence="5 6" key="1">
    <citation type="submission" date="2018-11" db="EMBL/GenBank/DDBJ databases">
        <title>Sequencing the genomes of 1000 actinobacteria strains.</title>
        <authorList>
            <person name="Klenk H.-P."/>
        </authorList>
    </citation>
    <scope>NUCLEOTIDE SEQUENCE [LARGE SCALE GENOMIC DNA]</scope>
    <source>
        <strain evidence="5 6">DSM 44254</strain>
    </source>
</reference>
<dbReference type="Gene3D" id="3.90.850.10">
    <property type="entry name" value="Fumarylacetoacetase-like, C-terminal domain"/>
    <property type="match status" value="1"/>
</dbReference>
<dbReference type="EMBL" id="RJKE01000001">
    <property type="protein sequence ID" value="ROO88019.1"/>
    <property type="molecule type" value="Genomic_DNA"/>
</dbReference>
<evidence type="ECO:0000259" key="4">
    <source>
        <dbReference type="Pfam" id="PF10370"/>
    </source>
</evidence>
<feature type="domain" description="Rv2993c-like N-terminal" evidence="4">
    <location>
        <begin position="1"/>
        <end position="63"/>
    </location>
</feature>
<proteinExistence type="inferred from homology"/>
<comment type="similarity">
    <text evidence="1">Belongs to the FAH family.</text>
</comment>
<dbReference type="InterPro" id="IPR036663">
    <property type="entry name" value="Fumarylacetoacetase_C_sf"/>
</dbReference>
<dbReference type="AlphaFoldDB" id="A0A3N1D3D7"/>
<accession>A0A3N1D3D7</accession>
<dbReference type="Proteomes" id="UP000272400">
    <property type="component" value="Unassembled WGS sequence"/>
</dbReference>
<feature type="domain" description="Fumarylacetoacetase-like C-terminal" evidence="3">
    <location>
        <begin position="69"/>
        <end position="274"/>
    </location>
</feature>
<sequence length="278" mass="28876">MKIGRFAGENGAFWAVLNLDEGTCRPLEGGFSSWAPALTGDPGSAARLAGEPQPLAGLRTLAPVEPTAKIVAVGATYAKHVAGLGLTMPERPAAFLKPYGSLLAPGAEISYPALTSALDYEAELVAVIGAASIDRSAPSRSVLGYTAGNDVSARDLQFGGSVTGMDMFSAKALDATGGVGPWIVTRDEFGDDHPDLELRLTVNGEVRQSDRTSSMAWGVGDLVEYVEARSALACGDVLFTGTSAGVGHEDGRYLEPGDVVEVTIERIGTLRNTVGPRP</sequence>
<protein>
    <submittedName>
        <fullName evidence="5">2-keto-4-pentenoate hydratase/2-oxohepta-3-ene-1,7-dioic acid hydratase in catechol pathway</fullName>
    </submittedName>
</protein>
<evidence type="ECO:0000259" key="3">
    <source>
        <dbReference type="Pfam" id="PF01557"/>
    </source>
</evidence>
<dbReference type="GO" id="GO:0046872">
    <property type="term" value="F:metal ion binding"/>
    <property type="evidence" value="ECO:0007669"/>
    <property type="project" value="UniProtKB-KW"/>
</dbReference>
<gene>
    <name evidence="5" type="ORF">EDD29_5672</name>
</gene>
<keyword evidence="2" id="KW-0479">Metal-binding</keyword>
<evidence type="ECO:0000256" key="1">
    <source>
        <dbReference type="ARBA" id="ARBA00010211"/>
    </source>
</evidence>
<evidence type="ECO:0000313" key="5">
    <source>
        <dbReference type="EMBL" id="ROO88019.1"/>
    </source>
</evidence>
<keyword evidence="6" id="KW-1185">Reference proteome</keyword>
<dbReference type="InterPro" id="IPR051121">
    <property type="entry name" value="FAH"/>
</dbReference>
<organism evidence="5 6">
    <name type="scientific">Actinocorallia herbida</name>
    <dbReference type="NCBI Taxonomy" id="58109"/>
    <lineage>
        <taxon>Bacteria</taxon>
        <taxon>Bacillati</taxon>
        <taxon>Actinomycetota</taxon>
        <taxon>Actinomycetes</taxon>
        <taxon>Streptosporangiales</taxon>
        <taxon>Thermomonosporaceae</taxon>
        <taxon>Actinocorallia</taxon>
    </lineage>
</organism>
<name>A0A3N1D3D7_9ACTN</name>
<dbReference type="InterPro" id="IPR011234">
    <property type="entry name" value="Fumarylacetoacetase-like_C"/>
</dbReference>
<dbReference type="PANTHER" id="PTHR42796">
    <property type="entry name" value="FUMARYLACETOACETATE HYDROLASE DOMAIN-CONTAINING PROTEIN 2A-RELATED"/>
    <property type="match status" value="1"/>
</dbReference>
<dbReference type="OrthoDB" id="9805307at2"/>
<dbReference type="PANTHER" id="PTHR42796:SF4">
    <property type="entry name" value="FUMARYLACETOACETATE HYDROLASE DOMAIN-CONTAINING PROTEIN 2A"/>
    <property type="match status" value="1"/>
</dbReference>
<comment type="caution">
    <text evidence="5">The sequence shown here is derived from an EMBL/GenBank/DDBJ whole genome shotgun (WGS) entry which is preliminary data.</text>
</comment>
<dbReference type="RefSeq" id="WP_123667236.1">
    <property type="nucleotide sequence ID" value="NZ_RJKE01000001.1"/>
</dbReference>
<dbReference type="SUPFAM" id="SSF56529">
    <property type="entry name" value="FAH"/>
    <property type="match status" value="1"/>
</dbReference>